<comment type="subcellular location">
    <subcellularLocation>
        <location evidence="2">Golgi apparatus membrane</location>
        <topology evidence="2">Multi-pass membrane protein</topology>
    </subcellularLocation>
</comment>
<feature type="region of interest" description="Disordered" evidence="10">
    <location>
        <begin position="1"/>
        <end position="65"/>
    </location>
</feature>
<sequence length="513" mass="57910">MQDSPMMDQANISRPSISHPYPPSYRSQLSSASLPPNQSYTFDYQQRREERHNQNPPLYPTTTTTTMDTEITGQKRPRSFAGIRFSKSPNGGGEYPEGWSEEDEEAEREFMRKGMFDWEEMRSWKFWIRKEWWGYYLALVLIAVLVTLMTIYHDQIVTWLKPAADWMKDLPGGFMIPIVILFVISFPPLFGHEIVIIIVGLVWGLWWGFLITSIGTFLGEVGNFFAFKYCCRSRAEKYERENMSYATLAHVVREGGFFIVFVARLSAIPGHFTTAVFSTCGVNIWVFSLAAILTLPKQLVVVYLGVIFGQDASTSTKNRIISYTVLGVGFLATCLSAWYIYHKMNQARIVVWRRQRMALSAKGSSTDPEIGLNRSRFQEYPVTTDKVEDIEAGTPILTPYQTYQNPYEMHYRSTDNISVDDVDQTQPLRPAGESDLGYGYRPADSVERFPQPQPSGGMAVQRAATSASTWTAGGEPIEYAEFPEPTPLSSSRGGYVRATGGSGVEDTRSGGYV</sequence>
<comment type="similarity">
    <text evidence="3">Belongs to the TVP38/TMEM64 family.</text>
</comment>
<evidence type="ECO:0000256" key="10">
    <source>
        <dbReference type="SAM" id="MobiDB-lite"/>
    </source>
</evidence>
<dbReference type="AlphaFoldDB" id="A0A1Y2BAH3"/>
<dbReference type="STRING" id="71784.A0A1Y2BAH3"/>
<reference evidence="13 14" key="1">
    <citation type="submission" date="2016-07" db="EMBL/GenBank/DDBJ databases">
        <title>Pervasive Adenine N6-methylation of Active Genes in Fungi.</title>
        <authorList>
            <consortium name="DOE Joint Genome Institute"/>
            <person name="Mondo S.J."/>
            <person name="Dannebaum R.O."/>
            <person name="Kuo R.C."/>
            <person name="Labutti K."/>
            <person name="Haridas S."/>
            <person name="Kuo A."/>
            <person name="Salamov A."/>
            <person name="Ahrendt S.R."/>
            <person name="Lipzen A."/>
            <person name="Sullivan W."/>
            <person name="Andreopoulos W.B."/>
            <person name="Clum A."/>
            <person name="Lindquist E."/>
            <person name="Daum C."/>
            <person name="Ramamoorthy G.K."/>
            <person name="Gryganskyi A."/>
            <person name="Culley D."/>
            <person name="Magnuson J.K."/>
            <person name="James T.Y."/>
            <person name="O'Malley M.A."/>
            <person name="Stajich J.E."/>
            <person name="Spatafora J.W."/>
            <person name="Visel A."/>
            <person name="Grigoriev I.V."/>
        </authorList>
    </citation>
    <scope>NUCLEOTIDE SEQUENCE [LARGE SCALE GENOMIC DNA]</scope>
    <source>
        <strain evidence="13 14">68-887.2</strain>
    </source>
</reference>
<organism evidence="13 14">
    <name type="scientific">Naematelia encephala</name>
    <dbReference type="NCBI Taxonomy" id="71784"/>
    <lineage>
        <taxon>Eukaryota</taxon>
        <taxon>Fungi</taxon>
        <taxon>Dikarya</taxon>
        <taxon>Basidiomycota</taxon>
        <taxon>Agaricomycotina</taxon>
        <taxon>Tremellomycetes</taxon>
        <taxon>Tremellales</taxon>
        <taxon>Naemateliaceae</taxon>
        <taxon>Naematelia</taxon>
    </lineage>
</organism>
<evidence type="ECO:0000256" key="6">
    <source>
        <dbReference type="ARBA" id="ARBA00022692"/>
    </source>
</evidence>
<keyword evidence="6 11" id="KW-0812">Transmembrane</keyword>
<feature type="region of interest" description="Disordered" evidence="10">
    <location>
        <begin position="474"/>
        <end position="513"/>
    </location>
</feature>
<dbReference type="GO" id="GO:0000139">
    <property type="term" value="C:Golgi membrane"/>
    <property type="evidence" value="ECO:0007669"/>
    <property type="project" value="UniProtKB-SubCell"/>
</dbReference>
<dbReference type="OrthoDB" id="166803at2759"/>
<feature type="transmembrane region" description="Helical" evidence="11">
    <location>
        <begin position="320"/>
        <end position="341"/>
    </location>
</feature>
<dbReference type="Proteomes" id="UP000193986">
    <property type="component" value="Unassembled WGS sequence"/>
</dbReference>
<proteinExistence type="inferred from homology"/>
<name>A0A1Y2BAH3_9TREE</name>
<evidence type="ECO:0000256" key="9">
    <source>
        <dbReference type="ARBA" id="ARBA00023136"/>
    </source>
</evidence>
<dbReference type="PANTHER" id="PTHR47549:SF2">
    <property type="entry name" value="GOLGI APPARATUS MEMBRANE PROTEIN TVP38"/>
    <property type="match status" value="1"/>
</dbReference>
<dbReference type="InterPro" id="IPR032816">
    <property type="entry name" value="VTT_dom"/>
</dbReference>
<accession>A0A1Y2BAH3</accession>
<feature type="compositionally biased region" description="Polar residues" evidence="10">
    <location>
        <begin position="25"/>
        <end position="44"/>
    </location>
</feature>
<evidence type="ECO:0000256" key="11">
    <source>
        <dbReference type="SAM" id="Phobius"/>
    </source>
</evidence>
<feature type="transmembrane region" description="Helical" evidence="11">
    <location>
        <begin position="197"/>
        <end position="218"/>
    </location>
</feature>
<gene>
    <name evidence="13" type="ORF">BCR39DRAFT_525647</name>
</gene>
<dbReference type="Pfam" id="PF09335">
    <property type="entry name" value="VTT_dom"/>
    <property type="match status" value="1"/>
</dbReference>
<evidence type="ECO:0000256" key="5">
    <source>
        <dbReference type="ARBA" id="ARBA00020673"/>
    </source>
</evidence>
<dbReference type="FunCoup" id="A0A1Y2BAH3">
    <property type="interactions" value="26"/>
</dbReference>
<evidence type="ECO:0000256" key="1">
    <source>
        <dbReference type="ARBA" id="ARBA00002978"/>
    </source>
</evidence>
<protein>
    <recommendedName>
        <fullName evidence="4">Golgi apparatus membrane protein TVP38</fullName>
    </recommendedName>
    <alternativeName>
        <fullName evidence="5">Golgi apparatus membrane protein tvp38</fullName>
    </alternativeName>
</protein>
<keyword evidence="7 11" id="KW-1133">Transmembrane helix</keyword>
<evidence type="ECO:0000313" key="13">
    <source>
        <dbReference type="EMBL" id="ORY31839.1"/>
    </source>
</evidence>
<keyword evidence="8" id="KW-0333">Golgi apparatus</keyword>
<dbReference type="InterPro" id="IPR051076">
    <property type="entry name" value="Golgi_membrane_TVP38/TMEM64"/>
</dbReference>
<dbReference type="EMBL" id="MCFC01000013">
    <property type="protein sequence ID" value="ORY31839.1"/>
    <property type="molecule type" value="Genomic_DNA"/>
</dbReference>
<keyword evidence="14" id="KW-1185">Reference proteome</keyword>
<evidence type="ECO:0000256" key="8">
    <source>
        <dbReference type="ARBA" id="ARBA00023034"/>
    </source>
</evidence>
<evidence type="ECO:0000256" key="3">
    <source>
        <dbReference type="ARBA" id="ARBA00008640"/>
    </source>
</evidence>
<feature type="transmembrane region" description="Helical" evidence="11">
    <location>
        <begin position="172"/>
        <end position="190"/>
    </location>
</feature>
<evidence type="ECO:0000259" key="12">
    <source>
        <dbReference type="Pfam" id="PF09335"/>
    </source>
</evidence>
<evidence type="ECO:0000256" key="4">
    <source>
        <dbReference type="ARBA" id="ARBA00013533"/>
    </source>
</evidence>
<evidence type="ECO:0000256" key="7">
    <source>
        <dbReference type="ARBA" id="ARBA00022989"/>
    </source>
</evidence>
<feature type="domain" description="VTT" evidence="12">
    <location>
        <begin position="192"/>
        <end position="305"/>
    </location>
</feature>
<dbReference type="InParanoid" id="A0A1Y2BAH3"/>
<feature type="region of interest" description="Disordered" evidence="10">
    <location>
        <begin position="82"/>
        <end position="102"/>
    </location>
</feature>
<feature type="transmembrane region" description="Helical" evidence="11">
    <location>
        <begin position="284"/>
        <end position="308"/>
    </location>
</feature>
<keyword evidence="9 11" id="KW-0472">Membrane</keyword>
<comment type="caution">
    <text evidence="13">The sequence shown here is derived from an EMBL/GenBank/DDBJ whole genome shotgun (WGS) entry which is preliminary data.</text>
</comment>
<dbReference type="PANTHER" id="PTHR47549">
    <property type="entry name" value="GOLGI APPARATUS MEMBRANE PROTEIN TVP38-RELATED"/>
    <property type="match status" value="1"/>
</dbReference>
<evidence type="ECO:0000313" key="14">
    <source>
        <dbReference type="Proteomes" id="UP000193986"/>
    </source>
</evidence>
<comment type="function">
    <text evidence="1">Golgi membrane protein involved in vesicular trafficking and spindle migration.</text>
</comment>
<feature type="transmembrane region" description="Helical" evidence="11">
    <location>
        <begin position="132"/>
        <end position="152"/>
    </location>
</feature>
<evidence type="ECO:0000256" key="2">
    <source>
        <dbReference type="ARBA" id="ARBA00004653"/>
    </source>
</evidence>